<evidence type="ECO:0000313" key="2">
    <source>
        <dbReference type="EMBL" id="CAI5447563.1"/>
    </source>
</evidence>
<dbReference type="AlphaFoldDB" id="A0A9P1N2J4"/>
<feature type="region of interest" description="Disordered" evidence="1">
    <location>
        <begin position="41"/>
        <end position="69"/>
    </location>
</feature>
<protein>
    <submittedName>
        <fullName evidence="2">Uncharacterized protein</fullName>
    </submittedName>
</protein>
<dbReference type="EMBL" id="CANHGI010000004">
    <property type="protein sequence ID" value="CAI5447563.1"/>
    <property type="molecule type" value="Genomic_DNA"/>
</dbReference>
<keyword evidence="3" id="KW-1185">Reference proteome</keyword>
<evidence type="ECO:0000313" key="3">
    <source>
        <dbReference type="Proteomes" id="UP001152747"/>
    </source>
</evidence>
<evidence type="ECO:0000256" key="1">
    <source>
        <dbReference type="SAM" id="MobiDB-lite"/>
    </source>
</evidence>
<comment type="caution">
    <text evidence="2">The sequence shown here is derived from an EMBL/GenBank/DDBJ whole genome shotgun (WGS) entry which is preliminary data.</text>
</comment>
<proteinExistence type="predicted"/>
<sequence>MKLLIFQSILSLITQKNKSILEIKKTPNPCRSSKMQQVRIAKTSKMNSRRSTVSKLQNTTSISKNGTKN</sequence>
<accession>A0A9P1N2J4</accession>
<gene>
    <name evidence="2" type="ORF">CAMP_LOCUS10200</name>
</gene>
<feature type="compositionally biased region" description="Polar residues" evidence="1">
    <location>
        <begin position="44"/>
        <end position="69"/>
    </location>
</feature>
<dbReference type="Proteomes" id="UP001152747">
    <property type="component" value="Unassembled WGS sequence"/>
</dbReference>
<name>A0A9P1N2J4_9PELO</name>
<organism evidence="2 3">
    <name type="scientific">Caenorhabditis angaria</name>
    <dbReference type="NCBI Taxonomy" id="860376"/>
    <lineage>
        <taxon>Eukaryota</taxon>
        <taxon>Metazoa</taxon>
        <taxon>Ecdysozoa</taxon>
        <taxon>Nematoda</taxon>
        <taxon>Chromadorea</taxon>
        <taxon>Rhabditida</taxon>
        <taxon>Rhabditina</taxon>
        <taxon>Rhabditomorpha</taxon>
        <taxon>Rhabditoidea</taxon>
        <taxon>Rhabditidae</taxon>
        <taxon>Peloderinae</taxon>
        <taxon>Caenorhabditis</taxon>
    </lineage>
</organism>
<reference evidence="2" key="1">
    <citation type="submission" date="2022-11" db="EMBL/GenBank/DDBJ databases">
        <authorList>
            <person name="Kikuchi T."/>
        </authorList>
    </citation>
    <scope>NUCLEOTIDE SEQUENCE</scope>
    <source>
        <strain evidence="2">PS1010</strain>
    </source>
</reference>